<organism evidence="2 3">
    <name type="scientific">Devosia oryziradicis</name>
    <dbReference type="NCBI Taxonomy" id="2801335"/>
    <lineage>
        <taxon>Bacteria</taxon>
        <taxon>Pseudomonadati</taxon>
        <taxon>Pseudomonadota</taxon>
        <taxon>Alphaproteobacteria</taxon>
        <taxon>Hyphomicrobiales</taxon>
        <taxon>Devosiaceae</taxon>
        <taxon>Devosia</taxon>
    </lineage>
</organism>
<dbReference type="NCBIfam" id="TIGR00654">
    <property type="entry name" value="PhzF_family"/>
    <property type="match status" value="1"/>
</dbReference>
<evidence type="ECO:0000256" key="1">
    <source>
        <dbReference type="ARBA" id="ARBA00008270"/>
    </source>
</evidence>
<dbReference type="PIRSF" id="PIRSF016184">
    <property type="entry name" value="PhzC_PhzF"/>
    <property type="match status" value="1"/>
</dbReference>
<accession>A0ABX7BTZ2</accession>
<dbReference type="InterPro" id="IPR003719">
    <property type="entry name" value="Phenazine_PhzF-like"/>
</dbReference>
<dbReference type="PANTHER" id="PTHR13774:SF32">
    <property type="entry name" value="ANTISENSE-ENHANCING SEQUENCE 1"/>
    <property type="match status" value="1"/>
</dbReference>
<dbReference type="EMBL" id="CP068047">
    <property type="protein sequence ID" value="QQR34494.1"/>
    <property type="molecule type" value="Genomic_DNA"/>
</dbReference>
<sequence length="308" mass="33041">MTASQTPLRYECLDVFAPHAYRGSSLPVFTNASNLDGEQMLAVAQELRQFETIFLVPSSAKNRFRARIFDLLEELPFAGHPLLGAAAALHHIAAPPKATCQWTFELANRCVDVSTYRTGHGFAATVDQGAASVVGECARRSELAAAFGLRESDLDPALPLEVISTGLAYLIVPVRSDALGRARIDADITELLTPLGANFAVLLDEEGREARHWNNDGRLEDVATGSAAGTIGAYRLRHCGSKSGETFILNQGRFVGRPSRMEVVAHGAADAIHSVQVGGPVSVVGWGMLEVLPQARMSSQRKLNHAAS</sequence>
<dbReference type="PANTHER" id="PTHR13774">
    <property type="entry name" value="PHENAZINE BIOSYNTHESIS PROTEIN"/>
    <property type="match status" value="1"/>
</dbReference>
<dbReference type="Gene3D" id="3.10.310.10">
    <property type="entry name" value="Diaminopimelate Epimerase, Chain A, domain 1"/>
    <property type="match status" value="2"/>
</dbReference>
<dbReference type="RefSeq" id="WP_201652234.1">
    <property type="nucleotide sequence ID" value="NZ_CP068047.1"/>
</dbReference>
<evidence type="ECO:0000313" key="3">
    <source>
        <dbReference type="Proteomes" id="UP000595460"/>
    </source>
</evidence>
<name>A0ABX7BTZ2_9HYPH</name>
<protein>
    <submittedName>
        <fullName evidence="2">PhzF family phenazine biosynthesis protein</fullName>
    </submittedName>
</protein>
<proteinExistence type="inferred from homology"/>
<dbReference type="Proteomes" id="UP000595460">
    <property type="component" value="Chromosome"/>
</dbReference>
<dbReference type="SUPFAM" id="SSF54506">
    <property type="entry name" value="Diaminopimelate epimerase-like"/>
    <property type="match status" value="1"/>
</dbReference>
<dbReference type="Pfam" id="PF02567">
    <property type="entry name" value="PhzC-PhzF"/>
    <property type="match status" value="1"/>
</dbReference>
<gene>
    <name evidence="2" type="ORF">JI749_08790</name>
</gene>
<evidence type="ECO:0000313" key="2">
    <source>
        <dbReference type="EMBL" id="QQR34494.1"/>
    </source>
</evidence>
<reference evidence="2 3" key="1">
    <citation type="submission" date="2021-01" db="EMBL/GenBank/DDBJ databases">
        <title>Genome seq and assembly of Devosia sp. G19.</title>
        <authorList>
            <person name="Chhetri G."/>
        </authorList>
    </citation>
    <scope>NUCLEOTIDE SEQUENCE [LARGE SCALE GENOMIC DNA]</scope>
    <source>
        <strain evidence="2 3">G19</strain>
    </source>
</reference>
<comment type="similarity">
    <text evidence="1">Belongs to the PhzF family.</text>
</comment>
<keyword evidence="3" id="KW-1185">Reference proteome</keyword>